<reference evidence="4 5" key="1">
    <citation type="submission" date="2015-09" db="EMBL/GenBank/DDBJ databases">
        <authorList>
            <consortium name="Pathogen Informatics"/>
        </authorList>
    </citation>
    <scope>NUCLEOTIDE SEQUENCE [LARGE SCALE GENOMIC DNA]</scope>
    <source>
        <strain evidence="4 5">2789STDY5608625</strain>
    </source>
</reference>
<dbReference type="PANTHER" id="PTHR30629:SF2">
    <property type="entry name" value="PROPHAGE INTEGRASE INTS-RELATED"/>
    <property type="match status" value="1"/>
</dbReference>
<protein>
    <submittedName>
        <fullName evidence="4">Prophage CPS-53 integrase</fullName>
    </submittedName>
</protein>
<dbReference type="EMBL" id="CYTK01000002">
    <property type="protein sequence ID" value="CUI76662.1"/>
    <property type="molecule type" value="Genomic_DNA"/>
</dbReference>
<evidence type="ECO:0000313" key="5">
    <source>
        <dbReference type="Proteomes" id="UP000044098"/>
    </source>
</evidence>
<gene>
    <name evidence="4" type="primary">intS</name>
    <name evidence="4" type="ORF">ERS370000_01585</name>
</gene>
<proteinExistence type="inferred from homology"/>
<dbReference type="GO" id="GO:0015074">
    <property type="term" value="P:DNA integration"/>
    <property type="evidence" value="ECO:0007669"/>
    <property type="project" value="UniProtKB-KW"/>
</dbReference>
<dbReference type="InterPro" id="IPR038488">
    <property type="entry name" value="Integrase_DNA-bd_sf"/>
</dbReference>
<organism evidence="4 5">
    <name type="scientific">Achromobacter aegrifaciens</name>
    <dbReference type="NCBI Taxonomy" id="1287736"/>
    <lineage>
        <taxon>Bacteria</taxon>
        <taxon>Pseudomonadati</taxon>
        <taxon>Pseudomonadota</taxon>
        <taxon>Betaproteobacteria</taxon>
        <taxon>Burkholderiales</taxon>
        <taxon>Alcaligenaceae</taxon>
        <taxon>Achromobacter</taxon>
    </lineage>
</organism>
<evidence type="ECO:0000256" key="2">
    <source>
        <dbReference type="ARBA" id="ARBA00022908"/>
    </source>
</evidence>
<comment type="caution">
    <text evidence="4">The sequence shown here is derived from an EMBL/GenBank/DDBJ whole genome shotgun (WGS) entry which is preliminary data.</text>
</comment>
<evidence type="ECO:0000313" key="4">
    <source>
        <dbReference type="EMBL" id="CUI76662.1"/>
    </source>
</evidence>
<dbReference type="Gene3D" id="3.30.160.390">
    <property type="entry name" value="Integrase, DNA-binding domain"/>
    <property type="match status" value="1"/>
</dbReference>
<evidence type="ECO:0000259" key="3">
    <source>
        <dbReference type="Pfam" id="PF13356"/>
    </source>
</evidence>
<dbReference type="RefSeq" id="WP_258956137.1">
    <property type="nucleotide sequence ID" value="NZ_CYTK01000002.1"/>
</dbReference>
<feature type="domain" description="Integrase DNA-binding" evidence="3">
    <location>
        <begin position="1"/>
        <end position="84"/>
    </location>
</feature>
<dbReference type="InterPro" id="IPR050808">
    <property type="entry name" value="Phage_Integrase"/>
</dbReference>
<dbReference type="AlphaFoldDB" id="A0AAD2IXS1"/>
<comment type="similarity">
    <text evidence="1">Belongs to the 'phage' integrase family.</text>
</comment>
<accession>A0AAD2IXS1</accession>
<keyword evidence="2" id="KW-0229">DNA integration</keyword>
<sequence>MTDAQCRASKPREGIYRLNDYKGLYLEIKLNGIKAWRYRFKLNDKASWLALGDYPSVTLGEARAKCEAAPKLVREGINPVQNRQIERIKREQDSANTFETIAKEWLALKEWEEVTKKRRLDMLERVVLLGK</sequence>
<evidence type="ECO:0000256" key="1">
    <source>
        <dbReference type="ARBA" id="ARBA00008857"/>
    </source>
</evidence>
<dbReference type="Pfam" id="PF13356">
    <property type="entry name" value="Arm-DNA-bind_3"/>
    <property type="match status" value="1"/>
</dbReference>
<name>A0AAD2IXS1_ACHAE</name>
<dbReference type="InterPro" id="IPR025166">
    <property type="entry name" value="Integrase_DNA_bind_dom"/>
</dbReference>
<dbReference type="Proteomes" id="UP000044098">
    <property type="component" value="Unassembled WGS sequence"/>
</dbReference>
<dbReference type="PANTHER" id="PTHR30629">
    <property type="entry name" value="PROPHAGE INTEGRASE"/>
    <property type="match status" value="1"/>
</dbReference>